<dbReference type="PANTHER" id="PTHR45668:SF5">
    <property type="entry name" value="SERINE_THREONINE-PROTEIN PHOSPHATASE 5"/>
    <property type="match status" value="1"/>
</dbReference>
<evidence type="ECO:0000313" key="4">
    <source>
        <dbReference type="EMBL" id="KAG8383874.1"/>
    </source>
</evidence>
<evidence type="ECO:0000256" key="2">
    <source>
        <dbReference type="ARBA" id="ARBA00022723"/>
    </source>
</evidence>
<comment type="caution">
    <text evidence="4">The sequence shown here is derived from an EMBL/GenBank/DDBJ whole genome shotgun (WGS) entry which is preliminary data.</text>
</comment>
<organism evidence="4 5">
    <name type="scientific">Buddleja alternifolia</name>
    <dbReference type="NCBI Taxonomy" id="168488"/>
    <lineage>
        <taxon>Eukaryota</taxon>
        <taxon>Viridiplantae</taxon>
        <taxon>Streptophyta</taxon>
        <taxon>Embryophyta</taxon>
        <taxon>Tracheophyta</taxon>
        <taxon>Spermatophyta</taxon>
        <taxon>Magnoliopsida</taxon>
        <taxon>eudicotyledons</taxon>
        <taxon>Gunneridae</taxon>
        <taxon>Pentapetalae</taxon>
        <taxon>asterids</taxon>
        <taxon>lamiids</taxon>
        <taxon>Lamiales</taxon>
        <taxon>Scrophulariaceae</taxon>
        <taxon>Buddlejeae</taxon>
        <taxon>Buddleja</taxon>
    </lineage>
</organism>
<dbReference type="GO" id="GO:0046872">
    <property type="term" value="F:metal ion binding"/>
    <property type="evidence" value="ECO:0007669"/>
    <property type="project" value="UniProtKB-KW"/>
</dbReference>
<dbReference type="InterPro" id="IPR029052">
    <property type="entry name" value="Metallo-depent_PP-like"/>
</dbReference>
<proteinExistence type="predicted"/>
<keyword evidence="5" id="KW-1185">Reference proteome</keyword>
<protein>
    <recommendedName>
        <fullName evidence="6">Protein-serine/threonine phosphatase</fullName>
    </recommendedName>
</protein>
<comment type="cofactor">
    <cofactor evidence="1">
        <name>Mn(2+)</name>
        <dbReference type="ChEBI" id="CHEBI:29035"/>
    </cofactor>
</comment>
<accession>A0AAV6XN05</accession>
<name>A0AAV6XN05_9LAMI</name>
<dbReference type="PANTHER" id="PTHR45668">
    <property type="entry name" value="SERINE/THREONINE-PROTEIN PHOSPHATASE 5-RELATED"/>
    <property type="match status" value="1"/>
</dbReference>
<keyword evidence="2" id="KW-0479">Metal-binding</keyword>
<dbReference type="Proteomes" id="UP000826271">
    <property type="component" value="Unassembled WGS sequence"/>
</dbReference>
<dbReference type="Gene3D" id="3.60.21.10">
    <property type="match status" value="1"/>
</dbReference>
<dbReference type="InterPro" id="IPR051134">
    <property type="entry name" value="PPP_phosphatase"/>
</dbReference>
<reference evidence="4" key="1">
    <citation type="submission" date="2019-10" db="EMBL/GenBank/DDBJ databases">
        <authorList>
            <person name="Zhang R."/>
            <person name="Pan Y."/>
            <person name="Wang J."/>
            <person name="Ma R."/>
            <person name="Yu S."/>
        </authorList>
    </citation>
    <scope>NUCLEOTIDE SEQUENCE</scope>
    <source>
        <strain evidence="4">LA-IB0</strain>
        <tissue evidence="4">Leaf</tissue>
    </source>
</reference>
<dbReference type="EMBL" id="WHWC01000004">
    <property type="protein sequence ID" value="KAG8383874.1"/>
    <property type="molecule type" value="Genomic_DNA"/>
</dbReference>
<evidence type="ECO:0000256" key="1">
    <source>
        <dbReference type="ARBA" id="ARBA00001936"/>
    </source>
</evidence>
<evidence type="ECO:0008006" key="6">
    <source>
        <dbReference type="Google" id="ProtNLM"/>
    </source>
</evidence>
<dbReference type="SUPFAM" id="SSF56300">
    <property type="entry name" value="Metallo-dependent phosphatases"/>
    <property type="match status" value="1"/>
</dbReference>
<keyword evidence="3" id="KW-0464">Manganese</keyword>
<sequence>MPHHSGISSKKSISSQSISLASSFSSKRLSPAQGGGCFCVACSEFEAATAPPSGGGGAAVPVPFRVEIYAYQIVLQIRKLLLALPSLVDITVPNGKHFTICGDVHGQFYDLINNIFELNGLPSEDNPCLFNGDFVDFFFFRGHAHTVCLQVHVSIR</sequence>
<evidence type="ECO:0000256" key="3">
    <source>
        <dbReference type="ARBA" id="ARBA00023211"/>
    </source>
</evidence>
<gene>
    <name evidence="4" type="ORF">BUALT_Bualt04G0059000</name>
</gene>
<evidence type="ECO:0000313" key="5">
    <source>
        <dbReference type="Proteomes" id="UP000826271"/>
    </source>
</evidence>
<dbReference type="AlphaFoldDB" id="A0AAV6XN05"/>